<gene>
    <name evidence="1" type="ORF">S01H4_13542</name>
</gene>
<accession>X0YI20</accession>
<reference evidence="1" key="1">
    <citation type="journal article" date="2014" name="Front. Microbiol.">
        <title>High frequency of phylogenetically diverse reductive dehalogenase-homologous genes in deep subseafloor sedimentary metagenomes.</title>
        <authorList>
            <person name="Kawai M."/>
            <person name="Futagami T."/>
            <person name="Toyoda A."/>
            <person name="Takaki Y."/>
            <person name="Nishi S."/>
            <person name="Hori S."/>
            <person name="Arai W."/>
            <person name="Tsubouchi T."/>
            <person name="Morono Y."/>
            <person name="Uchiyama I."/>
            <person name="Ito T."/>
            <person name="Fujiyama A."/>
            <person name="Inagaki F."/>
            <person name="Takami H."/>
        </authorList>
    </citation>
    <scope>NUCLEOTIDE SEQUENCE</scope>
    <source>
        <strain evidence="1">Expedition CK06-06</strain>
    </source>
</reference>
<protein>
    <submittedName>
        <fullName evidence="1">Uncharacterized protein</fullName>
    </submittedName>
</protein>
<dbReference type="AlphaFoldDB" id="X0YI20"/>
<proteinExistence type="predicted"/>
<name>X0YI20_9ZZZZ</name>
<organism evidence="1">
    <name type="scientific">marine sediment metagenome</name>
    <dbReference type="NCBI Taxonomy" id="412755"/>
    <lineage>
        <taxon>unclassified sequences</taxon>
        <taxon>metagenomes</taxon>
        <taxon>ecological metagenomes</taxon>
    </lineage>
</organism>
<evidence type="ECO:0000313" key="1">
    <source>
        <dbReference type="EMBL" id="GAG55694.1"/>
    </source>
</evidence>
<sequence>MIDGGLNIVERRTTTAGGNVSYETAPTLVCDKQTWWCDRTKSLILMRMAGYNKIDTGIGKDAEDLGRAPV</sequence>
<dbReference type="EMBL" id="BART01005960">
    <property type="protein sequence ID" value="GAG55694.1"/>
    <property type="molecule type" value="Genomic_DNA"/>
</dbReference>
<comment type="caution">
    <text evidence="1">The sequence shown here is derived from an EMBL/GenBank/DDBJ whole genome shotgun (WGS) entry which is preliminary data.</text>
</comment>